<sequence length="65" mass="7148">MSWRKPGWQQRTGVAGMKLAGQLTLLPTRAQTRAFPCRASSGRGGRTQSPRRPSRSSSRCTSWGT</sequence>
<comment type="caution">
    <text evidence="2">The sequence shown here is derived from an EMBL/GenBank/DDBJ whole genome shotgun (WGS) entry which is preliminary data.</text>
</comment>
<name>A0A812W2Y2_SYMPI</name>
<protein>
    <submittedName>
        <fullName evidence="2">Uncharacterized protein</fullName>
    </submittedName>
</protein>
<gene>
    <name evidence="2" type="ORF">SPIL2461_LOCUS17537</name>
</gene>
<reference evidence="2" key="1">
    <citation type="submission" date="2021-02" db="EMBL/GenBank/DDBJ databases">
        <authorList>
            <person name="Dougan E. K."/>
            <person name="Rhodes N."/>
            <person name="Thang M."/>
            <person name="Chan C."/>
        </authorList>
    </citation>
    <scope>NUCLEOTIDE SEQUENCE</scope>
</reference>
<keyword evidence="3" id="KW-1185">Reference proteome</keyword>
<dbReference type="Proteomes" id="UP000649617">
    <property type="component" value="Unassembled WGS sequence"/>
</dbReference>
<evidence type="ECO:0000256" key="1">
    <source>
        <dbReference type="SAM" id="MobiDB-lite"/>
    </source>
</evidence>
<dbReference type="EMBL" id="CAJNIZ010043227">
    <property type="protein sequence ID" value="CAE7654336.1"/>
    <property type="molecule type" value="Genomic_DNA"/>
</dbReference>
<dbReference type="AlphaFoldDB" id="A0A812W2Y2"/>
<evidence type="ECO:0000313" key="2">
    <source>
        <dbReference type="EMBL" id="CAE7654336.1"/>
    </source>
</evidence>
<accession>A0A812W2Y2</accession>
<proteinExistence type="predicted"/>
<evidence type="ECO:0000313" key="3">
    <source>
        <dbReference type="Proteomes" id="UP000649617"/>
    </source>
</evidence>
<feature type="compositionally biased region" description="Low complexity" evidence="1">
    <location>
        <begin position="46"/>
        <end position="65"/>
    </location>
</feature>
<feature type="region of interest" description="Disordered" evidence="1">
    <location>
        <begin position="34"/>
        <end position="65"/>
    </location>
</feature>
<organism evidence="2 3">
    <name type="scientific">Symbiodinium pilosum</name>
    <name type="common">Dinoflagellate</name>
    <dbReference type="NCBI Taxonomy" id="2952"/>
    <lineage>
        <taxon>Eukaryota</taxon>
        <taxon>Sar</taxon>
        <taxon>Alveolata</taxon>
        <taxon>Dinophyceae</taxon>
        <taxon>Suessiales</taxon>
        <taxon>Symbiodiniaceae</taxon>
        <taxon>Symbiodinium</taxon>
    </lineage>
</organism>